<protein>
    <submittedName>
        <fullName evidence="2">Uncharacterized protein</fullName>
    </submittedName>
</protein>
<accession>Q6ZJA5</accession>
<reference evidence="3" key="1">
    <citation type="journal article" date="2005" name="Nature">
        <title>The map-based sequence of the rice genome.</title>
        <authorList>
            <consortium name="International rice genome sequencing project (IRGSP)"/>
            <person name="Matsumoto T."/>
            <person name="Wu J."/>
            <person name="Kanamori H."/>
            <person name="Katayose Y."/>
            <person name="Fujisawa M."/>
            <person name="Namiki N."/>
            <person name="Mizuno H."/>
            <person name="Yamamoto K."/>
            <person name="Antonio B.A."/>
            <person name="Baba T."/>
            <person name="Sakata K."/>
            <person name="Nagamura Y."/>
            <person name="Aoki H."/>
            <person name="Arikawa K."/>
            <person name="Arita K."/>
            <person name="Bito T."/>
            <person name="Chiden Y."/>
            <person name="Fujitsuka N."/>
            <person name="Fukunaka R."/>
            <person name="Hamada M."/>
            <person name="Harada C."/>
            <person name="Hayashi A."/>
            <person name="Hijishita S."/>
            <person name="Honda M."/>
            <person name="Hosokawa S."/>
            <person name="Ichikawa Y."/>
            <person name="Idonuma A."/>
            <person name="Iijima M."/>
            <person name="Ikeda M."/>
            <person name="Ikeno M."/>
            <person name="Ito K."/>
            <person name="Ito S."/>
            <person name="Ito T."/>
            <person name="Ito Y."/>
            <person name="Ito Y."/>
            <person name="Iwabuchi A."/>
            <person name="Kamiya K."/>
            <person name="Karasawa W."/>
            <person name="Kurita K."/>
            <person name="Katagiri S."/>
            <person name="Kikuta A."/>
            <person name="Kobayashi H."/>
            <person name="Kobayashi N."/>
            <person name="Machita K."/>
            <person name="Maehara T."/>
            <person name="Masukawa M."/>
            <person name="Mizubayashi T."/>
            <person name="Mukai Y."/>
            <person name="Nagasaki H."/>
            <person name="Nagata Y."/>
            <person name="Naito S."/>
            <person name="Nakashima M."/>
            <person name="Nakama Y."/>
            <person name="Nakamichi Y."/>
            <person name="Nakamura M."/>
            <person name="Meguro A."/>
            <person name="Negishi M."/>
            <person name="Ohta I."/>
            <person name="Ohta T."/>
            <person name="Okamoto M."/>
            <person name="Ono N."/>
            <person name="Saji S."/>
            <person name="Sakaguchi M."/>
            <person name="Sakai K."/>
            <person name="Shibata M."/>
            <person name="Shimokawa T."/>
            <person name="Song J."/>
            <person name="Takazaki Y."/>
            <person name="Terasawa K."/>
            <person name="Tsugane M."/>
            <person name="Tsuji K."/>
            <person name="Ueda S."/>
            <person name="Waki K."/>
            <person name="Yamagata H."/>
            <person name="Yamamoto M."/>
            <person name="Yamamoto S."/>
            <person name="Yamane H."/>
            <person name="Yoshiki S."/>
            <person name="Yoshihara R."/>
            <person name="Yukawa K."/>
            <person name="Zhong H."/>
            <person name="Yano M."/>
            <person name="Yuan Q."/>
            <person name="Ouyang S."/>
            <person name="Liu J."/>
            <person name="Jones K.M."/>
            <person name="Gansberger K."/>
            <person name="Moffat K."/>
            <person name="Hill J."/>
            <person name="Bera J."/>
            <person name="Fadrosh D."/>
            <person name="Jin S."/>
            <person name="Johri S."/>
            <person name="Kim M."/>
            <person name="Overton L."/>
            <person name="Reardon M."/>
            <person name="Tsitrin T."/>
            <person name="Vuong H."/>
            <person name="Weaver B."/>
            <person name="Ciecko A."/>
            <person name="Tallon L."/>
            <person name="Jackson J."/>
            <person name="Pai G."/>
            <person name="Aken S.V."/>
            <person name="Utterback T."/>
            <person name="Reidmuller S."/>
            <person name="Feldblyum T."/>
            <person name="Hsiao J."/>
            <person name="Zismann V."/>
            <person name="Iobst S."/>
            <person name="de Vazeille A.R."/>
            <person name="Buell C.R."/>
            <person name="Ying K."/>
            <person name="Li Y."/>
            <person name="Lu T."/>
            <person name="Huang Y."/>
            <person name="Zhao Q."/>
            <person name="Feng Q."/>
            <person name="Zhang L."/>
            <person name="Zhu J."/>
            <person name="Weng Q."/>
            <person name="Mu J."/>
            <person name="Lu Y."/>
            <person name="Fan D."/>
            <person name="Liu Y."/>
            <person name="Guan J."/>
            <person name="Zhang Y."/>
            <person name="Yu S."/>
            <person name="Liu X."/>
            <person name="Zhang Y."/>
            <person name="Hong G."/>
            <person name="Han B."/>
            <person name="Choisne N."/>
            <person name="Demange N."/>
            <person name="Orjeda G."/>
            <person name="Samain S."/>
            <person name="Cattolico L."/>
            <person name="Pelletier E."/>
            <person name="Couloux A."/>
            <person name="Segurens B."/>
            <person name="Wincker P."/>
            <person name="D'Hont A."/>
            <person name="Scarpelli C."/>
            <person name="Weissenbach J."/>
            <person name="Salanoubat M."/>
            <person name="Quetier F."/>
            <person name="Yu Y."/>
            <person name="Kim H.R."/>
            <person name="Rambo T."/>
            <person name="Currie J."/>
            <person name="Collura K."/>
            <person name="Luo M."/>
            <person name="Yang T."/>
            <person name="Ammiraju J.S.S."/>
            <person name="Engler F."/>
            <person name="Soderlund C."/>
            <person name="Wing R.A."/>
            <person name="Palmer L.E."/>
            <person name="de la Bastide M."/>
            <person name="Spiegel L."/>
            <person name="Nascimento L."/>
            <person name="Zutavern T."/>
            <person name="O'Shaughnessy A."/>
            <person name="Dike S."/>
            <person name="Dedhia N."/>
            <person name="Preston R."/>
            <person name="Balija V."/>
            <person name="McCombie W.R."/>
            <person name="Chow T."/>
            <person name="Chen H."/>
            <person name="Chung M."/>
            <person name="Chen C."/>
            <person name="Shaw J."/>
            <person name="Wu H."/>
            <person name="Hsiao K."/>
            <person name="Chao Y."/>
            <person name="Chu M."/>
            <person name="Cheng C."/>
            <person name="Hour A."/>
            <person name="Lee P."/>
            <person name="Lin S."/>
            <person name="Lin Y."/>
            <person name="Liou J."/>
            <person name="Liu S."/>
            <person name="Hsing Y."/>
            <person name="Raghuvanshi S."/>
            <person name="Mohanty A."/>
            <person name="Bharti A.K."/>
            <person name="Gaur A."/>
            <person name="Gupta V."/>
            <person name="Kumar D."/>
            <person name="Ravi V."/>
            <person name="Vij S."/>
            <person name="Kapur A."/>
            <person name="Khurana P."/>
            <person name="Khurana P."/>
            <person name="Khurana J.P."/>
            <person name="Tyagi A.K."/>
            <person name="Gaikwad K."/>
            <person name="Singh A."/>
            <person name="Dalal V."/>
            <person name="Srivastava S."/>
            <person name="Dixit A."/>
            <person name="Pal A.K."/>
            <person name="Ghazi I.A."/>
            <person name="Yadav M."/>
            <person name="Pandit A."/>
            <person name="Bhargava A."/>
            <person name="Sureshbabu K."/>
            <person name="Batra K."/>
            <person name="Sharma T.R."/>
            <person name="Mohapatra T."/>
            <person name="Singh N.K."/>
            <person name="Messing J."/>
            <person name="Nelson A.B."/>
            <person name="Fuks G."/>
            <person name="Kavchok S."/>
            <person name="Keizer G."/>
            <person name="Linton E."/>
            <person name="Llaca V."/>
            <person name="Song R."/>
            <person name="Tanyolac B."/>
            <person name="Young S."/>
            <person name="Ho-Il K."/>
            <person name="Hahn J.H."/>
            <person name="Sangsakoo G."/>
            <person name="Vanavichit A."/>
            <person name="de Mattos Luiz.A.T."/>
            <person name="Zimmer P.D."/>
            <person name="Malone G."/>
            <person name="Dellagostin O."/>
            <person name="de Oliveira A.C."/>
            <person name="Bevan M."/>
            <person name="Bancroft I."/>
            <person name="Minx P."/>
            <person name="Cordum H."/>
            <person name="Wilson R."/>
            <person name="Cheng Z."/>
            <person name="Jin W."/>
            <person name="Jiang J."/>
            <person name="Leong S.A."/>
            <person name="Iwama H."/>
            <person name="Gojobori T."/>
            <person name="Itoh T."/>
            <person name="Niimura Y."/>
            <person name="Fujii Y."/>
            <person name="Habara T."/>
            <person name="Sakai H."/>
            <person name="Sato Y."/>
            <person name="Wilson G."/>
            <person name="Kumar K."/>
            <person name="McCouch S."/>
            <person name="Juretic N."/>
            <person name="Hoen D."/>
            <person name="Wright S."/>
            <person name="Bruskiewich R."/>
            <person name="Bureau T."/>
            <person name="Miyao A."/>
            <person name="Hirochika H."/>
            <person name="Nishikawa T."/>
            <person name="Kadowaki K."/>
            <person name="Sugiura M."/>
            <person name="Burr B."/>
            <person name="Sasaki T."/>
        </authorList>
    </citation>
    <scope>NUCLEOTIDE SEQUENCE [LARGE SCALE GENOMIC DNA]</scope>
    <source>
        <strain evidence="3">cv. Nipponbare</strain>
    </source>
</reference>
<organism evidence="2 3">
    <name type="scientific">Oryza sativa subsp. japonica</name>
    <name type="common">Rice</name>
    <dbReference type="NCBI Taxonomy" id="39947"/>
    <lineage>
        <taxon>Eukaryota</taxon>
        <taxon>Viridiplantae</taxon>
        <taxon>Streptophyta</taxon>
        <taxon>Embryophyta</taxon>
        <taxon>Tracheophyta</taxon>
        <taxon>Spermatophyta</taxon>
        <taxon>Magnoliopsida</taxon>
        <taxon>Liliopsida</taxon>
        <taxon>Poales</taxon>
        <taxon>Poaceae</taxon>
        <taxon>BOP clade</taxon>
        <taxon>Oryzoideae</taxon>
        <taxon>Oryzeae</taxon>
        <taxon>Oryzinae</taxon>
        <taxon>Oryza</taxon>
        <taxon>Oryza sativa</taxon>
    </lineage>
</organism>
<proteinExistence type="predicted"/>
<reference evidence="3" key="2">
    <citation type="journal article" date="2008" name="Nucleic Acids Res.">
        <title>The rice annotation project database (RAP-DB): 2008 update.</title>
        <authorList>
            <consortium name="The rice annotation project (RAP)"/>
        </authorList>
    </citation>
    <scope>GENOME REANNOTATION</scope>
    <source>
        <strain evidence="3">cv. Nipponbare</strain>
    </source>
</reference>
<dbReference type="AlphaFoldDB" id="Q6ZJA5"/>
<evidence type="ECO:0000313" key="2">
    <source>
        <dbReference type="EMBL" id="BAD01214.1"/>
    </source>
</evidence>
<feature type="compositionally biased region" description="Low complexity" evidence="1">
    <location>
        <begin position="77"/>
        <end position="91"/>
    </location>
</feature>
<sequence length="122" mass="12693">MSDQHILNTLGQRFVHQYAYLPADGSKGRVILACDENFFSLSDVHLGQLPPPSSNGEEEGAAAAAPPSPPPGRWTTAVSPPAAAVSPSAARPSPPSPLPPDLAEGEGLTAGPSDHRRLPSRR</sequence>
<feature type="compositionally biased region" description="Basic and acidic residues" evidence="1">
    <location>
        <begin position="113"/>
        <end position="122"/>
    </location>
</feature>
<evidence type="ECO:0000256" key="1">
    <source>
        <dbReference type="SAM" id="MobiDB-lite"/>
    </source>
</evidence>
<name>Q6ZJA5_ORYSJ</name>
<evidence type="ECO:0000313" key="3">
    <source>
        <dbReference type="Proteomes" id="UP000000763"/>
    </source>
</evidence>
<dbReference type="EMBL" id="AP003918">
    <property type="protein sequence ID" value="BAD01214.1"/>
    <property type="molecule type" value="Genomic_DNA"/>
</dbReference>
<feature type="region of interest" description="Disordered" evidence="1">
    <location>
        <begin position="43"/>
        <end position="122"/>
    </location>
</feature>
<gene>
    <name evidence="2" type="primary">OJ1705_A03.29</name>
</gene>
<dbReference type="Proteomes" id="UP000000763">
    <property type="component" value="Chromosome 8"/>
</dbReference>